<organism evidence="2 3">
    <name type="scientific">Trema orientale</name>
    <name type="common">Charcoal tree</name>
    <name type="synonym">Celtis orientalis</name>
    <dbReference type="NCBI Taxonomy" id="63057"/>
    <lineage>
        <taxon>Eukaryota</taxon>
        <taxon>Viridiplantae</taxon>
        <taxon>Streptophyta</taxon>
        <taxon>Embryophyta</taxon>
        <taxon>Tracheophyta</taxon>
        <taxon>Spermatophyta</taxon>
        <taxon>Magnoliopsida</taxon>
        <taxon>eudicotyledons</taxon>
        <taxon>Gunneridae</taxon>
        <taxon>Pentapetalae</taxon>
        <taxon>rosids</taxon>
        <taxon>fabids</taxon>
        <taxon>Rosales</taxon>
        <taxon>Cannabaceae</taxon>
        <taxon>Trema</taxon>
    </lineage>
</organism>
<accession>A0A2P5B5V5</accession>
<feature type="transmembrane region" description="Helical" evidence="1">
    <location>
        <begin position="37"/>
        <end position="60"/>
    </location>
</feature>
<name>A0A2P5B5V5_TREOI</name>
<keyword evidence="1" id="KW-0812">Transmembrane</keyword>
<sequence>MGTLFSFCIDFCLSLNGWEGILFVGVNAAIRPRAAKYSVYVTVFESLMIGIIFMIIVLVFRDKLALIYTNDAAYLLGLTGYASQLRSASNFRYPLSIT</sequence>
<dbReference type="STRING" id="63057.A0A2P5B5V5"/>
<evidence type="ECO:0000313" key="2">
    <source>
        <dbReference type="EMBL" id="PON44162.1"/>
    </source>
</evidence>
<dbReference type="OrthoDB" id="1937400at2759"/>
<evidence type="ECO:0000256" key="1">
    <source>
        <dbReference type="SAM" id="Phobius"/>
    </source>
</evidence>
<keyword evidence="3" id="KW-1185">Reference proteome</keyword>
<evidence type="ECO:0000313" key="3">
    <source>
        <dbReference type="Proteomes" id="UP000237000"/>
    </source>
</evidence>
<keyword evidence="1" id="KW-1133">Transmembrane helix</keyword>
<evidence type="ECO:0008006" key="4">
    <source>
        <dbReference type="Google" id="ProtNLM"/>
    </source>
</evidence>
<proteinExistence type="predicted"/>
<comment type="caution">
    <text evidence="2">The sequence shown here is derived from an EMBL/GenBank/DDBJ whole genome shotgun (WGS) entry which is preliminary data.</text>
</comment>
<reference evidence="3" key="1">
    <citation type="submission" date="2016-06" db="EMBL/GenBank/DDBJ databases">
        <title>Parallel loss of symbiosis genes in relatives of nitrogen-fixing non-legume Parasponia.</title>
        <authorList>
            <person name="Van Velzen R."/>
            <person name="Holmer R."/>
            <person name="Bu F."/>
            <person name="Rutten L."/>
            <person name="Van Zeijl A."/>
            <person name="Liu W."/>
            <person name="Santuari L."/>
            <person name="Cao Q."/>
            <person name="Sharma T."/>
            <person name="Shen D."/>
            <person name="Roswanjaya Y."/>
            <person name="Wardhani T."/>
            <person name="Kalhor M.S."/>
            <person name="Jansen J."/>
            <person name="Van den Hoogen J."/>
            <person name="Gungor B."/>
            <person name="Hartog M."/>
            <person name="Hontelez J."/>
            <person name="Verver J."/>
            <person name="Yang W.-C."/>
            <person name="Schijlen E."/>
            <person name="Repin R."/>
            <person name="Schilthuizen M."/>
            <person name="Schranz E."/>
            <person name="Heidstra R."/>
            <person name="Miyata K."/>
            <person name="Fedorova E."/>
            <person name="Kohlen W."/>
            <person name="Bisseling T."/>
            <person name="Smit S."/>
            <person name="Geurts R."/>
        </authorList>
    </citation>
    <scope>NUCLEOTIDE SEQUENCE [LARGE SCALE GENOMIC DNA]</scope>
    <source>
        <strain evidence="3">cv. RG33-2</strain>
    </source>
</reference>
<protein>
    <recommendedName>
        <fullName evidence="4">Multi antimicrobial extrusion protein</fullName>
    </recommendedName>
</protein>
<gene>
    <name evidence="2" type="ORF">TorRG33x02_331340</name>
</gene>
<dbReference type="InParanoid" id="A0A2P5B5V5"/>
<keyword evidence="1" id="KW-0472">Membrane</keyword>
<dbReference type="AlphaFoldDB" id="A0A2P5B5V5"/>
<dbReference type="Proteomes" id="UP000237000">
    <property type="component" value="Unassembled WGS sequence"/>
</dbReference>
<dbReference type="EMBL" id="JXTC01000599">
    <property type="protein sequence ID" value="PON44162.1"/>
    <property type="molecule type" value="Genomic_DNA"/>
</dbReference>